<proteinExistence type="inferred from homology"/>
<dbReference type="InterPro" id="IPR000515">
    <property type="entry name" value="MetI-like"/>
</dbReference>
<evidence type="ECO:0000256" key="5">
    <source>
        <dbReference type="ARBA" id="ARBA00022989"/>
    </source>
</evidence>
<dbReference type="CDD" id="cd06261">
    <property type="entry name" value="TM_PBP2"/>
    <property type="match status" value="1"/>
</dbReference>
<dbReference type="InterPro" id="IPR051393">
    <property type="entry name" value="ABC_transporter_permease"/>
</dbReference>
<dbReference type="RefSeq" id="WP_138695791.1">
    <property type="nucleotide sequence ID" value="NZ_JBHSAZ010000043.1"/>
</dbReference>
<comment type="caution">
    <text evidence="9">The sequence shown here is derived from an EMBL/GenBank/DDBJ whole genome shotgun (WGS) entry which is preliminary data.</text>
</comment>
<dbReference type="SUPFAM" id="SSF161098">
    <property type="entry name" value="MetI-like"/>
    <property type="match status" value="1"/>
</dbReference>
<organism evidence="9 10">
    <name type="scientific">Nonomuraea zeae</name>
    <dbReference type="NCBI Taxonomy" id="1642303"/>
    <lineage>
        <taxon>Bacteria</taxon>
        <taxon>Bacillati</taxon>
        <taxon>Actinomycetota</taxon>
        <taxon>Actinomycetes</taxon>
        <taxon>Streptosporangiales</taxon>
        <taxon>Streptosporangiaceae</taxon>
        <taxon>Nonomuraea</taxon>
    </lineage>
</organism>
<dbReference type="EMBL" id="VCKX01000213">
    <property type="protein sequence ID" value="TMR26001.1"/>
    <property type="molecule type" value="Genomic_DNA"/>
</dbReference>
<dbReference type="Gene3D" id="1.10.3720.10">
    <property type="entry name" value="MetI-like"/>
    <property type="match status" value="1"/>
</dbReference>
<evidence type="ECO:0000256" key="3">
    <source>
        <dbReference type="ARBA" id="ARBA00022475"/>
    </source>
</evidence>
<accession>A0A5S4G0U6</accession>
<gene>
    <name evidence="9" type="ORF">ETD85_44010</name>
</gene>
<dbReference type="PANTHER" id="PTHR30193">
    <property type="entry name" value="ABC TRANSPORTER PERMEASE PROTEIN"/>
    <property type="match status" value="1"/>
</dbReference>
<sequence length="310" mass="33856">MTATLTRDKPSFKPAFKQRHSAEGGQGKYALLFLLPALAGFAAFYIYPSIRGVWLSVTDWNLLSDPEFVGLDNYAELATDPLFWKSLLLTGYNTALNLVGQLSLALLLAALMHRLTKSVVLRATLLLPWLVPNVATALLWLWLLDANLGFVNQLLDAMGMSTHGFFNAPAEAMPSVAAVTTWASVGYVALLLYAGMLQIPNSVYEAAAMDGAGEIRTFFRITLPLLRPVLALVLVVSVIGCFQIFDTIAVATKGGPINATKVIYYYIYQEAFTHFRMGYAAAMALSLVLVLGVLTYVQMRLMRASDSDLG</sequence>
<evidence type="ECO:0000256" key="4">
    <source>
        <dbReference type="ARBA" id="ARBA00022692"/>
    </source>
</evidence>
<name>A0A5S4G0U6_9ACTN</name>
<feature type="transmembrane region" description="Helical" evidence="7">
    <location>
        <begin position="225"/>
        <end position="245"/>
    </location>
</feature>
<keyword evidence="6 7" id="KW-0472">Membrane</keyword>
<feature type="transmembrane region" description="Helical" evidence="7">
    <location>
        <begin position="123"/>
        <end position="143"/>
    </location>
</feature>
<feature type="domain" description="ABC transmembrane type-1" evidence="8">
    <location>
        <begin position="83"/>
        <end position="298"/>
    </location>
</feature>
<comment type="subcellular location">
    <subcellularLocation>
        <location evidence="1 7">Cell membrane</location>
        <topology evidence="1 7">Multi-pass membrane protein</topology>
    </subcellularLocation>
</comment>
<dbReference type="PANTHER" id="PTHR30193:SF41">
    <property type="entry name" value="DIACETYLCHITOBIOSE UPTAKE SYSTEM PERMEASE PROTEIN NGCF"/>
    <property type="match status" value="1"/>
</dbReference>
<dbReference type="AlphaFoldDB" id="A0A5S4G0U6"/>
<feature type="transmembrane region" description="Helical" evidence="7">
    <location>
        <begin position="29"/>
        <end position="47"/>
    </location>
</feature>
<dbReference type="OrthoDB" id="9804439at2"/>
<dbReference type="InterPro" id="IPR035906">
    <property type="entry name" value="MetI-like_sf"/>
</dbReference>
<feature type="transmembrane region" description="Helical" evidence="7">
    <location>
        <begin position="277"/>
        <end position="297"/>
    </location>
</feature>
<feature type="transmembrane region" description="Helical" evidence="7">
    <location>
        <begin position="91"/>
        <end position="111"/>
    </location>
</feature>
<evidence type="ECO:0000256" key="1">
    <source>
        <dbReference type="ARBA" id="ARBA00004651"/>
    </source>
</evidence>
<protein>
    <submittedName>
        <fullName evidence="9">Sugar ABC transporter permease</fullName>
    </submittedName>
</protein>
<dbReference type="Proteomes" id="UP000306628">
    <property type="component" value="Unassembled WGS sequence"/>
</dbReference>
<evidence type="ECO:0000256" key="7">
    <source>
        <dbReference type="RuleBase" id="RU363032"/>
    </source>
</evidence>
<evidence type="ECO:0000259" key="8">
    <source>
        <dbReference type="PROSITE" id="PS50928"/>
    </source>
</evidence>
<keyword evidence="4 7" id="KW-0812">Transmembrane</keyword>
<keyword evidence="3" id="KW-1003">Cell membrane</keyword>
<reference evidence="9 10" key="1">
    <citation type="submission" date="2019-05" db="EMBL/GenBank/DDBJ databases">
        <title>Draft genome sequence of Nonomuraea zeae DSM 100528.</title>
        <authorList>
            <person name="Saricaoglu S."/>
            <person name="Isik K."/>
        </authorList>
    </citation>
    <scope>NUCLEOTIDE SEQUENCE [LARGE SCALE GENOMIC DNA]</scope>
    <source>
        <strain evidence="9 10">DSM 100528</strain>
    </source>
</reference>
<evidence type="ECO:0000256" key="6">
    <source>
        <dbReference type="ARBA" id="ARBA00023136"/>
    </source>
</evidence>
<keyword evidence="5 7" id="KW-1133">Transmembrane helix</keyword>
<evidence type="ECO:0000256" key="2">
    <source>
        <dbReference type="ARBA" id="ARBA00022448"/>
    </source>
</evidence>
<dbReference type="GO" id="GO:0005886">
    <property type="term" value="C:plasma membrane"/>
    <property type="evidence" value="ECO:0007669"/>
    <property type="project" value="UniProtKB-SubCell"/>
</dbReference>
<feature type="transmembrane region" description="Helical" evidence="7">
    <location>
        <begin position="172"/>
        <end position="194"/>
    </location>
</feature>
<keyword evidence="2 7" id="KW-0813">Transport</keyword>
<evidence type="ECO:0000313" key="9">
    <source>
        <dbReference type="EMBL" id="TMR26001.1"/>
    </source>
</evidence>
<dbReference type="PROSITE" id="PS50928">
    <property type="entry name" value="ABC_TM1"/>
    <property type="match status" value="1"/>
</dbReference>
<dbReference type="GO" id="GO:0055085">
    <property type="term" value="P:transmembrane transport"/>
    <property type="evidence" value="ECO:0007669"/>
    <property type="project" value="InterPro"/>
</dbReference>
<comment type="similarity">
    <text evidence="7">Belongs to the binding-protein-dependent transport system permease family.</text>
</comment>
<dbReference type="Pfam" id="PF00528">
    <property type="entry name" value="BPD_transp_1"/>
    <property type="match status" value="1"/>
</dbReference>
<evidence type="ECO:0000313" key="10">
    <source>
        <dbReference type="Proteomes" id="UP000306628"/>
    </source>
</evidence>
<keyword evidence="10" id="KW-1185">Reference proteome</keyword>